<dbReference type="Gene3D" id="3.40.50.300">
    <property type="entry name" value="P-loop containing nucleotide triphosphate hydrolases"/>
    <property type="match status" value="1"/>
</dbReference>
<evidence type="ECO:0000259" key="7">
    <source>
        <dbReference type="PROSITE" id="PS50110"/>
    </source>
</evidence>
<evidence type="ECO:0000313" key="8">
    <source>
        <dbReference type="EMBL" id="TDQ11907.1"/>
    </source>
</evidence>
<keyword evidence="5" id="KW-0597">Phosphoprotein</keyword>
<dbReference type="Gene3D" id="3.40.50.2300">
    <property type="match status" value="1"/>
</dbReference>
<dbReference type="Pfam" id="PF00158">
    <property type="entry name" value="Sigma54_activat"/>
    <property type="match status" value="1"/>
</dbReference>
<dbReference type="SUPFAM" id="SSF52172">
    <property type="entry name" value="CheY-like"/>
    <property type="match status" value="1"/>
</dbReference>
<dbReference type="Pfam" id="PF02954">
    <property type="entry name" value="HTH_8"/>
    <property type="match status" value="1"/>
</dbReference>
<feature type="domain" description="Response regulatory" evidence="7">
    <location>
        <begin position="1"/>
        <end position="119"/>
    </location>
</feature>
<dbReference type="InterPro" id="IPR011006">
    <property type="entry name" value="CheY-like_superfamily"/>
</dbReference>
<dbReference type="InterPro" id="IPR002197">
    <property type="entry name" value="HTH_Fis"/>
</dbReference>
<evidence type="ECO:0000256" key="5">
    <source>
        <dbReference type="PROSITE-ProRule" id="PRU00169"/>
    </source>
</evidence>
<feature type="modified residue" description="4-aspartylphosphate" evidence="5">
    <location>
        <position position="50"/>
    </location>
</feature>
<dbReference type="InterPro" id="IPR025943">
    <property type="entry name" value="Sigma_54_int_dom_ATP-bd_2"/>
</dbReference>
<dbReference type="Pfam" id="PF00072">
    <property type="entry name" value="Response_reg"/>
    <property type="match status" value="1"/>
</dbReference>
<dbReference type="PROSITE" id="PS50045">
    <property type="entry name" value="SIGMA54_INTERACT_4"/>
    <property type="match status" value="1"/>
</dbReference>
<gene>
    <name evidence="8" type="ORF">ATK78_1037</name>
</gene>
<evidence type="ECO:0000259" key="6">
    <source>
        <dbReference type="PROSITE" id="PS50045"/>
    </source>
</evidence>
<dbReference type="GO" id="GO:0005524">
    <property type="term" value="F:ATP binding"/>
    <property type="evidence" value="ECO:0007669"/>
    <property type="project" value="UniProtKB-KW"/>
</dbReference>
<evidence type="ECO:0000256" key="4">
    <source>
        <dbReference type="ARBA" id="ARBA00023163"/>
    </source>
</evidence>
<dbReference type="GO" id="GO:0043565">
    <property type="term" value="F:sequence-specific DNA binding"/>
    <property type="evidence" value="ECO:0007669"/>
    <property type="project" value="InterPro"/>
</dbReference>
<dbReference type="PROSITE" id="PS00676">
    <property type="entry name" value="SIGMA54_INTERACT_2"/>
    <property type="match status" value="1"/>
</dbReference>
<dbReference type="GO" id="GO:0000160">
    <property type="term" value="P:phosphorelay signal transduction system"/>
    <property type="evidence" value="ECO:0007669"/>
    <property type="project" value="InterPro"/>
</dbReference>
<keyword evidence="8" id="KW-0238">DNA-binding</keyword>
<protein>
    <submittedName>
        <fullName evidence="8">DNA-binding NtrC family response regulator</fullName>
    </submittedName>
</protein>
<dbReference type="InterPro" id="IPR009057">
    <property type="entry name" value="Homeodomain-like_sf"/>
</dbReference>
<feature type="domain" description="Sigma-54 factor interaction" evidence="6">
    <location>
        <begin position="143"/>
        <end position="372"/>
    </location>
</feature>
<dbReference type="PRINTS" id="PR01590">
    <property type="entry name" value="HTHFIS"/>
</dbReference>
<dbReference type="PROSITE" id="PS00675">
    <property type="entry name" value="SIGMA54_INTERACT_1"/>
    <property type="match status" value="1"/>
</dbReference>
<dbReference type="InterPro" id="IPR002078">
    <property type="entry name" value="Sigma_54_int"/>
</dbReference>
<keyword evidence="9" id="KW-1185">Reference proteome</keyword>
<evidence type="ECO:0000256" key="2">
    <source>
        <dbReference type="ARBA" id="ARBA00022840"/>
    </source>
</evidence>
<comment type="caution">
    <text evidence="8">The sequence shown here is derived from an EMBL/GenBank/DDBJ whole genome shotgun (WGS) entry which is preliminary data.</text>
</comment>
<dbReference type="Gene3D" id="1.10.8.60">
    <property type="match status" value="1"/>
</dbReference>
<dbReference type="InterPro" id="IPR027417">
    <property type="entry name" value="P-loop_NTPase"/>
</dbReference>
<accession>A0A4R6T0K0</accession>
<dbReference type="InterPro" id="IPR003593">
    <property type="entry name" value="AAA+_ATPase"/>
</dbReference>
<evidence type="ECO:0000313" key="9">
    <source>
        <dbReference type="Proteomes" id="UP000295620"/>
    </source>
</evidence>
<keyword evidence="1" id="KW-0547">Nucleotide-binding</keyword>
<dbReference type="GO" id="GO:0006355">
    <property type="term" value="P:regulation of DNA-templated transcription"/>
    <property type="evidence" value="ECO:0007669"/>
    <property type="project" value="InterPro"/>
</dbReference>
<dbReference type="OrthoDB" id="9767722at2"/>
<dbReference type="PROSITE" id="PS50110">
    <property type="entry name" value="RESPONSE_REGULATORY"/>
    <property type="match status" value="1"/>
</dbReference>
<dbReference type="RefSeq" id="WP_133574942.1">
    <property type="nucleotide sequence ID" value="NZ_SNYC01000003.1"/>
</dbReference>
<name>A0A4R6T0K0_9SPHI</name>
<dbReference type="FunFam" id="3.40.50.300:FF:000006">
    <property type="entry name" value="DNA-binding transcriptional regulator NtrC"/>
    <property type="match status" value="1"/>
</dbReference>
<reference evidence="8 9" key="1">
    <citation type="submission" date="2019-03" db="EMBL/GenBank/DDBJ databases">
        <title>Genomic Encyclopedia of Archaeal and Bacterial Type Strains, Phase II (KMG-II): from individual species to whole genera.</title>
        <authorList>
            <person name="Goeker M."/>
        </authorList>
    </citation>
    <scope>NUCLEOTIDE SEQUENCE [LARGE SCALE GENOMIC DNA]</scope>
    <source>
        <strain evidence="8 9">DSM 19035</strain>
    </source>
</reference>
<sequence length="457" mass="51148">MILIVDDDIAVRTSLTLLLENAGKQVTTANNAAEALRSLEHNNLELIIMDLNFSIDTSGKEGMDLLTRVRNTGSDLPIILITGWASIDLAVQGMKLGANDFIHKPWNNEHVLQSVKTLVELKSAKKEHVTRKQLDKKYQFDHIIAEDPAMLAILETIGRVSGTDASVLVMGESGTGKELIAEAIHENSLRRNKPFIKVNLGGISSSLFESEMFGHVRGAFTDARFDRTGRFEMANKGTIFLDEIGDLEPGSQVKLLRVLQDRTYEVLGSSRTKVVDIRVVCATNKNLQEMVGAGTFREDLLYRINLITIRLPALRERPGDIPLLVSFFINNLKEIYNRPALSVSAAAMKWLQQLPLPGNIRELKNLVERSILVSKNDELGLDDFKVQLEQAPSKKINTQFPVVGTITLEQMEVEMVKRAMNFHQNKISKAAASLGITRNALYRRLEKYQIPFNETED</sequence>
<keyword evidence="2" id="KW-0067">ATP-binding</keyword>
<dbReference type="PANTHER" id="PTHR32071:SF57">
    <property type="entry name" value="C4-DICARBOXYLATE TRANSPORT TRANSCRIPTIONAL REGULATORY PROTEIN DCTD"/>
    <property type="match status" value="1"/>
</dbReference>
<dbReference type="SUPFAM" id="SSF52540">
    <property type="entry name" value="P-loop containing nucleoside triphosphate hydrolases"/>
    <property type="match status" value="1"/>
</dbReference>
<evidence type="ECO:0000256" key="1">
    <source>
        <dbReference type="ARBA" id="ARBA00022741"/>
    </source>
</evidence>
<evidence type="ECO:0000256" key="3">
    <source>
        <dbReference type="ARBA" id="ARBA00023015"/>
    </source>
</evidence>
<organism evidence="8 9">
    <name type="scientific">Pedobacter metabolipauper</name>
    <dbReference type="NCBI Taxonomy" id="425513"/>
    <lineage>
        <taxon>Bacteria</taxon>
        <taxon>Pseudomonadati</taxon>
        <taxon>Bacteroidota</taxon>
        <taxon>Sphingobacteriia</taxon>
        <taxon>Sphingobacteriales</taxon>
        <taxon>Sphingobacteriaceae</taxon>
        <taxon>Pedobacter</taxon>
    </lineage>
</organism>
<dbReference type="Proteomes" id="UP000295620">
    <property type="component" value="Unassembled WGS sequence"/>
</dbReference>
<keyword evidence="3" id="KW-0805">Transcription regulation</keyword>
<dbReference type="Pfam" id="PF25601">
    <property type="entry name" value="AAA_lid_14"/>
    <property type="match status" value="1"/>
</dbReference>
<keyword evidence="4" id="KW-0804">Transcription</keyword>
<dbReference type="SMART" id="SM00382">
    <property type="entry name" value="AAA"/>
    <property type="match status" value="1"/>
</dbReference>
<dbReference type="Gene3D" id="1.10.10.60">
    <property type="entry name" value="Homeodomain-like"/>
    <property type="match status" value="1"/>
</dbReference>
<dbReference type="EMBL" id="SNYC01000003">
    <property type="protein sequence ID" value="TDQ11907.1"/>
    <property type="molecule type" value="Genomic_DNA"/>
</dbReference>
<dbReference type="InterPro" id="IPR025662">
    <property type="entry name" value="Sigma_54_int_dom_ATP-bd_1"/>
</dbReference>
<dbReference type="InterPro" id="IPR001789">
    <property type="entry name" value="Sig_transdc_resp-reg_receiver"/>
</dbReference>
<dbReference type="AlphaFoldDB" id="A0A4R6T0K0"/>
<proteinExistence type="predicted"/>
<dbReference type="SMART" id="SM00448">
    <property type="entry name" value="REC"/>
    <property type="match status" value="1"/>
</dbReference>
<dbReference type="InterPro" id="IPR058031">
    <property type="entry name" value="AAA_lid_NorR"/>
</dbReference>
<dbReference type="PANTHER" id="PTHR32071">
    <property type="entry name" value="TRANSCRIPTIONAL REGULATORY PROTEIN"/>
    <property type="match status" value="1"/>
</dbReference>
<dbReference type="CDD" id="cd00009">
    <property type="entry name" value="AAA"/>
    <property type="match status" value="1"/>
</dbReference>
<dbReference type="SUPFAM" id="SSF46689">
    <property type="entry name" value="Homeodomain-like"/>
    <property type="match status" value="1"/>
</dbReference>